<dbReference type="CDD" id="cd00167">
    <property type="entry name" value="SANT"/>
    <property type="match status" value="2"/>
</dbReference>
<dbReference type="SMART" id="SM00717">
    <property type="entry name" value="SANT"/>
    <property type="match status" value="2"/>
</dbReference>
<feature type="compositionally biased region" description="Acidic residues" evidence="1">
    <location>
        <begin position="286"/>
        <end position="304"/>
    </location>
</feature>
<feature type="domain" description="Myb-like" evidence="2">
    <location>
        <begin position="371"/>
        <end position="422"/>
    </location>
</feature>
<proteinExistence type="predicted"/>
<evidence type="ECO:0000313" key="4">
    <source>
        <dbReference type="EMBL" id="CAE0775480.1"/>
    </source>
</evidence>
<feature type="region of interest" description="Disordered" evidence="1">
    <location>
        <begin position="284"/>
        <end position="315"/>
    </location>
</feature>
<dbReference type="Gene3D" id="1.10.10.60">
    <property type="entry name" value="Homeodomain-like"/>
    <property type="match status" value="2"/>
</dbReference>
<dbReference type="PANTHER" id="PTHR45614:SF274">
    <property type="entry name" value="MYB-LIKE DNA-BINDING PROTEIN"/>
    <property type="match status" value="1"/>
</dbReference>
<feature type="domain" description="HTH myb-type" evidence="3">
    <location>
        <begin position="375"/>
        <end position="426"/>
    </location>
</feature>
<dbReference type="InterPro" id="IPR050560">
    <property type="entry name" value="MYB_TF"/>
</dbReference>
<dbReference type="InterPro" id="IPR009057">
    <property type="entry name" value="Homeodomain-like_sf"/>
</dbReference>
<dbReference type="GO" id="GO:0000978">
    <property type="term" value="F:RNA polymerase II cis-regulatory region sequence-specific DNA binding"/>
    <property type="evidence" value="ECO:0007669"/>
    <property type="project" value="TreeGrafter"/>
</dbReference>
<reference evidence="4" key="1">
    <citation type="submission" date="2021-01" db="EMBL/GenBank/DDBJ databases">
        <authorList>
            <person name="Corre E."/>
            <person name="Pelletier E."/>
            <person name="Niang G."/>
            <person name="Scheremetjew M."/>
            <person name="Finn R."/>
            <person name="Kale V."/>
            <person name="Holt S."/>
            <person name="Cochrane G."/>
            <person name="Meng A."/>
            <person name="Brown T."/>
            <person name="Cohen L."/>
        </authorList>
    </citation>
    <scope>NUCLEOTIDE SEQUENCE</scope>
    <source>
        <strain evidence="4">CCMP645</strain>
    </source>
</reference>
<dbReference type="AlphaFoldDB" id="A0A7S4BSY7"/>
<dbReference type="InterPro" id="IPR001005">
    <property type="entry name" value="SANT/Myb"/>
</dbReference>
<sequence length="517" mass="55447">MSANTAYFSDSARVERVRITTMKCDGENVKTPSLAKVCHNLVRVGCSHRSPLGPLPNGLQSRSPVLLSGGQFRLHSGCLSAQKTAPAVKQTILHGAFDRQPGKRVSFSFSPTESEIFETETQRNLAFSACSTTDCKDSFDTFLSDHLCCMEEPLGKCEDEDMSQKRRKIFQDVSSSATAVHRSQPGTPSEEGNKHCWRTPQSEKAAAPCSRALFSGLPGHLAEDRGGSAVALVHAEDNFKLSGGHMAGDGAYLAANRFVAAKQPEACTKMEVWSDAHVDRYYAGDVGEDDGGDGDGGDDEDDGNESAPAAHAGRAKCRKRKQVWGEDEDRRLRSALDDYIFCKKVDWKKVAAQLVGRTSKQCRERWNQHLSPCVNKKAWSDSEDNALIALVKEHGTQWVIIAKALNTSRTDGAVKNRYIRLHKNGKAADPYAAASTTAAGSSTSSSASAGASAITGAAANARARAKAGAAAREGTSIGIGSAVPTSQNARAVQSLESATDVERIPLAEFADVWSCNY</sequence>
<feature type="domain" description="HTH myb-type" evidence="3">
    <location>
        <begin position="316"/>
        <end position="374"/>
    </location>
</feature>
<dbReference type="SUPFAM" id="SSF46689">
    <property type="entry name" value="Homeodomain-like"/>
    <property type="match status" value="1"/>
</dbReference>
<dbReference type="EMBL" id="HBIZ01043913">
    <property type="protein sequence ID" value="CAE0775480.1"/>
    <property type="molecule type" value="Transcribed_RNA"/>
</dbReference>
<protein>
    <submittedName>
        <fullName evidence="4">Uncharacterized protein</fullName>
    </submittedName>
</protein>
<dbReference type="InterPro" id="IPR017930">
    <property type="entry name" value="Myb_dom"/>
</dbReference>
<dbReference type="GO" id="GO:0005634">
    <property type="term" value="C:nucleus"/>
    <property type="evidence" value="ECO:0007669"/>
    <property type="project" value="TreeGrafter"/>
</dbReference>
<evidence type="ECO:0000256" key="1">
    <source>
        <dbReference type="SAM" id="MobiDB-lite"/>
    </source>
</evidence>
<dbReference type="PROSITE" id="PS51294">
    <property type="entry name" value="HTH_MYB"/>
    <property type="match status" value="2"/>
</dbReference>
<dbReference type="PROSITE" id="PS50090">
    <property type="entry name" value="MYB_LIKE"/>
    <property type="match status" value="2"/>
</dbReference>
<feature type="domain" description="Myb-like" evidence="2">
    <location>
        <begin position="316"/>
        <end position="370"/>
    </location>
</feature>
<accession>A0A7S4BSY7</accession>
<dbReference type="PANTHER" id="PTHR45614">
    <property type="entry name" value="MYB PROTEIN-RELATED"/>
    <property type="match status" value="1"/>
</dbReference>
<feature type="region of interest" description="Disordered" evidence="1">
    <location>
        <begin position="173"/>
        <end position="196"/>
    </location>
</feature>
<evidence type="ECO:0000259" key="2">
    <source>
        <dbReference type="PROSITE" id="PS50090"/>
    </source>
</evidence>
<organism evidence="4">
    <name type="scientific">Chrysotila carterae</name>
    <name type="common">Marine alga</name>
    <name type="synonym">Syracosphaera carterae</name>
    <dbReference type="NCBI Taxonomy" id="13221"/>
    <lineage>
        <taxon>Eukaryota</taxon>
        <taxon>Haptista</taxon>
        <taxon>Haptophyta</taxon>
        <taxon>Prymnesiophyceae</taxon>
        <taxon>Isochrysidales</taxon>
        <taxon>Isochrysidaceae</taxon>
        <taxon>Chrysotila</taxon>
    </lineage>
</organism>
<dbReference type="GO" id="GO:0000981">
    <property type="term" value="F:DNA-binding transcription factor activity, RNA polymerase II-specific"/>
    <property type="evidence" value="ECO:0007669"/>
    <property type="project" value="TreeGrafter"/>
</dbReference>
<dbReference type="Pfam" id="PF13921">
    <property type="entry name" value="Myb_DNA-bind_6"/>
    <property type="match status" value="1"/>
</dbReference>
<gene>
    <name evidence="4" type="ORF">PCAR00345_LOCUS28114</name>
</gene>
<name>A0A7S4BSY7_CHRCT</name>
<evidence type="ECO:0000259" key="3">
    <source>
        <dbReference type="PROSITE" id="PS51294"/>
    </source>
</evidence>